<gene>
    <name evidence="1" type="ORF">CLAFUR5_10455</name>
</gene>
<name>A0A9Q8PCH0_PASFU</name>
<dbReference type="OMA" id="AKWINEP"/>
<protein>
    <submittedName>
        <fullName evidence="1">Uncharacterized protein</fullName>
    </submittedName>
</protein>
<dbReference type="GeneID" id="71990333"/>
<dbReference type="Proteomes" id="UP000756132">
    <property type="component" value="Chromosome 7"/>
</dbReference>
<dbReference type="AlphaFoldDB" id="A0A9Q8PCH0"/>
<dbReference type="RefSeq" id="XP_047764257.1">
    <property type="nucleotide sequence ID" value="XM_047909603.1"/>
</dbReference>
<organism evidence="1 2">
    <name type="scientific">Passalora fulva</name>
    <name type="common">Tomato leaf mold</name>
    <name type="synonym">Cladosporium fulvum</name>
    <dbReference type="NCBI Taxonomy" id="5499"/>
    <lineage>
        <taxon>Eukaryota</taxon>
        <taxon>Fungi</taxon>
        <taxon>Dikarya</taxon>
        <taxon>Ascomycota</taxon>
        <taxon>Pezizomycotina</taxon>
        <taxon>Dothideomycetes</taxon>
        <taxon>Dothideomycetidae</taxon>
        <taxon>Mycosphaerellales</taxon>
        <taxon>Mycosphaerellaceae</taxon>
        <taxon>Fulvia</taxon>
    </lineage>
</organism>
<proteinExistence type="predicted"/>
<accession>A0A9Q8PCH0</accession>
<dbReference type="OrthoDB" id="5272396at2759"/>
<dbReference type="EMBL" id="CP090169">
    <property type="protein sequence ID" value="UJO19891.1"/>
    <property type="molecule type" value="Genomic_DNA"/>
</dbReference>
<dbReference type="InterPro" id="IPR038883">
    <property type="entry name" value="AN11006-like"/>
</dbReference>
<reference evidence="1" key="1">
    <citation type="submission" date="2021-12" db="EMBL/GenBank/DDBJ databases">
        <authorList>
            <person name="Zaccaron A."/>
            <person name="Stergiopoulos I."/>
        </authorList>
    </citation>
    <scope>NUCLEOTIDE SEQUENCE</scope>
    <source>
        <strain evidence="1">Race5_Kim</strain>
    </source>
</reference>
<dbReference type="PANTHER" id="PTHR42085">
    <property type="entry name" value="F-BOX DOMAIN-CONTAINING PROTEIN"/>
    <property type="match status" value="1"/>
</dbReference>
<keyword evidence="2" id="KW-1185">Reference proteome</keyword>
<dbReference type="PANTHER" id="PTHR42085:SF1">
    <property type="entry name" value="F-BOX DOMAIN-CONTAINING PROTEIN"/>
    <property type="match status" value="1"/>
</dbReference>
<evidence type="ECO:0000313" key="1">
    <source>
        <dbReference type="EMBL" id="UJO19891.1"/>
    </source>
</evidence>
<reference evidence="1" key="2">
    <citation type="journal article" date="2022" name="Microb. Genom.">
        <title>A chromosome-scale genome assembly of the tomato pathogen Cladosporium fulvum reveals a compartmentalized genome architecture and the presence of a dispensable chromosome.</title>
        <authorList>
            <person name="Zaccaron A.Z."/>
            <person name="Chen L.H."/>
            <person name="Samaras A."/>
            <person name="Stergiopoulos I."/>
        </authorList>
    </citation>
    <scope>NUCLEOTIDE SEQUENCE</scope>
    <source>
        <strain evidence="1">Race5_Kim</strain>
    </source>
</reference>
<evidence type="ECO:0000313" key="2">
    <source>
        <dbReference type="Proteomes" id="UP000756132"/>
    </source>
</evidence>
<sequence length="377" mass="43008">MSRATPVEYDYPAGFLRGNVPDIIMMPCGVHKRPKKISVQPRRLGERPRTGAQRYRRQVEGGDKLGSCECDFHDFPELRAEREKAAMITQFSRTFFPFRRLPGELRNNIHGLVLTFRDAIEFCPEPFTFSGQGQLKGDFLVNYKQSAKYHHQSTKHKLNTAAALMRTDRQNSKETTSIFYGTNEFRFSNTTGWISLDFFLNKIGLEKAAMLRMVTVCHPKFLVKPVSVSSQESFKKGCIYLEIGGIIKEPGFVYEKRWFEEQGTTRDPALVLEKVGELQKLCLTVPVYADPGAANDTVVDENKFEDLKISFLGLHSKSVPAKWINEPGWWVRDNIRKGRASAQSAGVQNGKQYKVEDIFLDEVGFYRSLAMARPEKN</sequence>
<dbReference type="KEGG" id="ffu:CLAFUR5_10455"/>